<dbReference type="GO" id="GO:0006325">
    <property type="term" value="P:chromatin organization"/>
    <property type="evidence" value="ECO:0007669"/>
    <property type="project" value="UniProtKB-KW"/>
</dbReference>
<dbReference type="OrthoDB" id="5595141at2759"/>
<keyword evidence="6" id="KW-0539">Nucleus</keyword>
<dbReference type="PANTHER" id="PTHR13581">
    <property type="entry name" value="MRG-BINDING PROTEIN"/>
    <property type="match status" value="1"/>
</dbReference>
<evidence type="ECO:0000256" key="5">
    <source>
        <dbReference type="ARBA" id="ARBA00023163"/>
    </source>
</evidence>
<evidence type="ECO:0000256" key="7">
    <source>
        <dbReference type="ARBA" id="ARBA00025178"/>
    </source>
</evidence>
<feature type="region of interest" description="Disordered" evidence="8">
    <location>
        <begin position="154"/>
        <end position="273"/>
    </location>
</feature>
<dbReference type="AlphaFoldDB" id="A0A5N5XF51"/>
<feature type="compositionally biased region" description="Low complexity" evidence="8">
    <location>
        <begin position="239"/>
        <end position="253"/>
    </location>
</feature>
<keyword evidence="4" id="KW-0805">Transcription regulation</keyword>
<dbReference type="GO" id="GO:0035267">
    <property type="term" value="C:NuA4 histone acetyltransferase complex"/>
    <property type="evidence" value="ECO:0007669"/>
    <property type="project" value="TreeGrafter"/>
</dbReference>
<dbReference type="GO" id="GO:0006357">
    <property type="term" value="P:regulation of transcription by RNA polymerase II"/>
    <property type="evidence" value="ECO:0007669"/>
    <property type="project" value="TreeGrafter"/>
</dbReference>
<dbReference type="EMBL" id="ML732161">
    <property type="protein sequence ID" value="KAB8078154.1"/>
    <property type="molecule type" value="Genomic_DNA"/>
</dbReference>
<feature type="compositionally biased region" description="Polar residues" evidence="8">
    <location>
        <begin position="10"/>
        <end position="30"/>
    </location>
</feature>
<dbReference type="InterPro" id="IPR012423">
    <property type="entry name" value="Eaf7/MRGBP"/>
</dbReference>
<sequence length="273" mass="30151">MPPRKKPKLTAQSEATQASANTPASESAAQLNADYDPVTDPWTDEQETALLKGIIKWKPVGMHKHFRMIAISEFMKSQGYAPSHAEHTRIPGIWKKLGTLYNLPALDEREDSLIADTSDDIDGSKEPYCPFELPEDEYGELMFERRLAMEGSVSPFHSTHAESRRGSTVADTDDPRSSPAPSRGRKSNRGSRQSARGSRSSRLQVEVEAPEEGDSEDANEEGDEEDDSEGDEEAEEDAGGSPTARSTRAQTTRTKQKEKRSSATGTRRGGRRR</sequence>
<evidence type="ECO:0000256" key="6">
    <source>
        <dbReference type="ARBA" id="ARBA00023242"/>
    </source>
</evidence>
<dbReference type="Pfam" id="PF07904">
    <property type="entry name" value="Eaf7"/>
    <property type="match status" value="1"/>
</dbReference>
<keyword evidence="3" id="KW-0156">Chromatin regulator</keyword>
<reference evidence="9 10" key="1">
    <citation type="submission" date="2019-04" db="EMBL/GenBank/DDBJ databases">
        <title>Friends and foes A comparative genomics study of 23 Aspergillus species from section Flavi.</title>
        <authorList>
            <consortium name="DOE Joint Genome Institute"/>
            <person name="Kjaerbolling I."/>
            <person name="Vesth T."/>
            <person name="Frisvad J.C."/>
            <person name="Nybo J.L."/>
            <person name="Theobald S."/>
            <person name="Kildgaard S."/>
            <person name="Isbrandt T."/>
            <person name="Kuo A."/>
            <person name="Sato A."/>
            <person name="Lyhne E.K."/>
            <person name="Kogle M.E."/>
            <person name="Wiebenga A."/>
            <person name="Kun R.S."/>
            <person name="Lubbers R.J."/>
            <person name="Makela M.R."/>
            <person name="Barry K."/>
            <person name="Chovatia M."/>
            <person name="Clum A."/>
            <person name="Daum C."/>
            <person name="Haridas S."/>
            <person name="He G."/>
            <person name="LaButti K."/>
            <person name="Lipzen A."/>
            <person name="Mondo S."/>
            <person name="Riley R."/>
            <person name="Salamov A."/>
            <person name="Simmons B.A."/>
            <person name="Magnuson J.K."/>
            <person name="Henrissat B."/>
            <person name="Mortensen U.H."/>
            <person name="Larsen T.O."/>
            <person name="Devries R.P."/>
            <person name="Grigoriev I.V."/>
            <person name="Machida M."/>
            <person name="Baker S.E."/>
            <person name="Andersen M.R."/>
        </authorList>
    </citation>
    <scope>NUCLEOTIDE SEQUENCE [LARGE SCALE GENOMIC DNA]</scope>
    <source>
        <strain evidence="9 10">CBS 151.66</strain>
    </source>
</reference>
<accession>A0A5N5XF51</accession>
<protein>
    <submittedName>
        <fullName evidence="9">Chromatin modification-related protein EAF7-domain-containing protein</fullName>
    </submittedName>
</protein>
<organism evidence="9 10">
    <name type="scientific">Aspergillus leporis</name>
    <dbReference type="NCBI Taxonomy" id="41062"/>
    <lineage>
        <taxon>Eukaryota</taxon>
        <taxon>Fungi</taxon>
        <taxon>Dikarya</taxon>
        <taxon>Ascomycota</taxon>
        <taxon>Pezizomycotina</taxon>
        <taxon>Eurotiomycetes</taxon>
        <taxon>Eurotiomycetidae</taxon>
        <taxon>Eurotiales</taxon>
        <taxon>Aspergillaceae</taxon>
        <taxon>Aspergillus</taxon>
        <taxon>Aspergillus subgen. Circumdati</taxon>
    </lineage>
</organism>
<evidence type="ECO:0000256" key="4">
    <source>
        <dbReference type="ARBA" id="ARBA00023015"/>
    </source>
</evidence>
<dbReference type="Proteomes" id="UP000326565">
    <property type="component" value="Unassembled WGS sequence"/>
</dbReference>
<dbReference type="GO" id="GO:0005634">
    <property type="term" value="C:nucleus"/>
    <property type="evidence" value="ECO:0007669"/>
    <property type="project" value="UniProtKB-SubCell"/>
</dbReference>
<evidence type="ECO:0000256" key="8">
    <source>
        <dbReference type="SAM" id="MobiDB-lite"/>
    </source>
</evidence>
<keyword evidence="10" id="KW-1185">Reference proteome</keyword>
<comment type="function">
    <text evidence="7">Component of the NuA4 histone acetyltransferase complex which is involved in transcriptional activation of selected genes principally by acetylation of nucleosomal histone H4 and H2A. The NuA4 complex is also involved in DNA repair.</text>
</comment>
<feature type="compositionally biased region" description="Low complexity" evidence="8">
    <location>
        <begin position="190"/>
        <end position="202"/>
    </location>
</feature>
<evidence type="ECO:0000313" key="9">
    <source>
        <dbReference type="EMBL" id="KAB8078154.1"/>
    </source>
</evidence>
<keyword evidence="5" id="KW-0804">Transcription</keyword>
<gene>
    <name evidence="9" type="ORF">BDV29DRAFT_21150</name>
</gene>
<feature type="region of interest" description="Disordered" evidence="8">
    <location>
        <begin position="1"/>
        <end position="40"/>
    </location>
</feature>
<proteinExistence type="inferred from homology"/>
<evidence type="ECO:0000313" key="10">
    <source>
        <dbReference type="Proteomes" id="UP000326565"/>
    </source>
</evidence>
<feature type="compositionally biased region" description="Acidic residues" evidence="8">
    <location>
        <begin position="208"/>
        <end position="238"/>
    </location>
</feature>
<dbReference type="PANTHER" id="PTHR13581:SF5">
    <property type="entry name" value="MRG_MORF4L-BINDING PROTEIN"/>
    <property type="match status" value="1"/>
</dbReference>
<evidence type="ECO:0000256" key="1">
    <source>
        <dbReference type="ARBA" id="ARBA00004123"/>
    </source>
</evidence>
<comment type="similarity">
    <text evidence="2">Belongs to the EAF7 family.</text>
</comment>
<comment type="subcellular location">
    <subcellularLocation>
        <location evidence="1">Nucleus</location>
    </subcellularLocation>
</comment>
<name>A0A5N5XF51_9EURO</name>
<evidence type="ECO:0000256" key="2">
    <source>
        <dbReference type="ARBA" id="ARBA00007117"/>
    </source>
</evidence>
<evidence type="ECO:0000256" key="3">
    <source>
        <dbReference type="ARBA" id="ARBA00022853"/>
    </source>
</evidence>